<keyword evidence="8" id="KW-0966">Cell projection</keyword>
<dbReference type="EMBL" id="VTPC01000937">
    <property type="protein sequence ID" value="KAF2903764.1"/>
    <property type="molecule type" value="Genomic_DNA"/>
</dbReference>
<dbReference type="GO" id="GO:0031514">
    <property type="term" value="C:motile cilium"/>
    <property type="evidence" value="ECO:0007669"/>
    <property type="project" value="TreeGrafter"/>
</dbReference>
<evidence type="ECO:0000256" key="2">
    <source>
        <dbReference type="ARBA" id="ARBA00008222"/>
    </source>
</evidence>
<name>A0A8K0GKV1_IGNLU</name>
<organism evidence="11 12">
    <name type="scientific">Ignelater luminosus</name>
    <name type="common">Cucubano</name>
    <name type="synonym">Pyrophorus luminosus</name>
    <dbReference type="NCBI Taxonomy" id="2038154"/>
    <lineage>
        <taxon>Eukaryota</taxon>
        <taxon>Metazoa</taxon>
        <taxon>Ecdysozoa</taxon>
        <taxon>Arthropoda</taxon>
        <taxon>Hexapoda</taxon>
        <taxon>Insecta</taxon>
        <taxon>Pterygota</taxon>
        <taxon>Neoptera</taxon>
        <taxon>Endopterygota</taxon>
        <taxon>Coleoptera</taxon>
        <taxon>Polyphaga</taxon>
        <taxon>Elateriformia</taxon>
        <taxon>Elateroidea</taxon>
        <taxon>Elateridae</taxon>
        <taxon>Agrypninae</taxon>
        <taxon>Pyrophorini</taxon>
        <taxon>Ignelater</taxon>
    </lineage>
</organism>
<dbReference type="AlphaFoldDB" id="A0A8K0GKV1"/>
<keyword evidence="7" id="KW-0206">Cytoskeleton</keyword>
<keyword evidence="12" id="KW-1185">Reference proteome</keyword>
<comment type="caution">
    <text evidence="11">The sequence shown here is derived from an EMBL/GenBank/DDBJ whole genome shotgun (WGS) entry which is preliminary data.</text>
</comment>
<evidence type="ECO:0000313" key="11">
    <source>
        <dbReference type="EMBL" id="KAF2903764.1"/>
    </source>
</evidence>
<dbReference type="PROSITE" id="PS50096">
    <property type="entry name" value="IQ"/>
    <property type="match status" value="1"/>
</dbReference>
<evidence type="ECO:0000256" key="6">
    <source>
        <dbReference type="ARBA" id="ARBA00023069"/>
    </source>
</evidence>
<evidence type="ECO:0000256" key="5">
    <source>
        <dbReference type="ARBA" id="ARBA00022846"/>
    </source>
</evidence>
<dbReference type="PANTHER" id="PTHR14871:SF1">
    <property type="entry name" value="DYNEIN REGULATORY COMPLEX PROTEIN 9"/>
    <property type="match status" value="1"/>
</dbReference>
<dbReference type="InterPro" id="IPR042618">
    <property type="entry name" value="IQCG"/>
</dbReference>
<evidence type="ECO:0000256" key="7">
    <source>
        <dbReference type="ARBA" id="ARBA00023212"/>
    </source>
</evidence>
<dbReference type="OrthoDB" id="10254713at2759"/>
<keyword evidence="5" id="KW-0282">Flagellum</keyword>
<dbReference type="GO" id="GO:0044782">
    <property type="term" value="P:cilium organization"/>
    <property type="evidence" value="ECO:0007669"/>
    <property type="project" value="TreeGrafter"/>
</dbReference>
<evidence type="ECO:0000256" key="3">
    <source>
        <dbReference type="ARBA" id="ARBA00013738"/>
    </source>
</evidence>
<feature type="region of interest" description="Disordered" evidence="10">
    <location>
        <begin position="372"/>
        <end position="395"/>
    </location>
</feature>
<proteinExistence type="inferred from homology"/>
<dbReference type="Pfam" id="PF00612">
    <property type="entry name" value="IQ"/>
    <property type="match status" value="1"/>
</dbReference>
<reference evidence="11" key="1">
    <citation type="submission" date="2019-08" db="EMBL/GenBank/DDBJ databases">
        <title>The genome of the North American firefly Photinus pyralis.</title>
        <authorList>
            <consortium name="Photinus pyralis genome working group"/>
            <person name="Fallon T.R."/>
            <person name="Sander Lower S.E."/>
            <person name="Weng J.-K."/>
        </authorList>
    </citation>
    <scope>NUCLEOTIDE SEQUENCE</scope>
    <source>
        <strain evidence="11">TRF0915ILg1</strain>
        <tissue evidence="11">Whole body</tissue>
    </source>
</reference>
<dbReference type="PANTHER" id="PTHR14871">
    <property type="entry name" value="DYNEIN REGULATORY COMPLEX PROTEIN 9"/>
    <property type="match status" value="1"/>
</dbReference>
<keyword evidence="4" id="KW-0963">Cytoplasm</keyword>
<evidence type="ECO:0000256" key="10">
    <source>
        <dbReference type="SAM" id="MobiDB-lite"/>
    </source>
</evidence>
<gene>
    <name evidence="11" type="ORF">ILUMI_02408</name>
</gene>
<dbReference type="InterPro" id="IPR000048">
    <property type="entry name" value="IQ_motif_EF-hand-BS"/>
</dbReference>
<sequence>MTKITLTWQKDAEHDAPYNEVFEFVSDEELHQRSLETAEPILIKKESDSKHRLNILDRAAIVIVFDDCLQQLSIIKYLINEPIRASWNSLFQYETLSERFNLSTPKRRQTFVEEEYEKIPFTEKQKLQKDVCFLITTLETVLHEISEKGHYYSILSVLEAIKKQNEESELIEEHCRINKRELKLLRSKFNKEKKEYTTAINHAQQYIRELEMEIEDVLAYGKHELSYTNAWEITRRSQHDLKLSQDENSYNDTISKHLTKIEYENRIHNEIQSFVDENIEDLQNAINFWMIHYDEEIERRDADIVKIKMTWETLTERRRNLVEVYEAHKKFVIERRAVNEERKRLAEILKMQTKAAIRIQAWWRGTMVRNKLGPYKEKKPKKGGKGGKGGKGKKK</sequence>
<evidence type="ECO:0000256" key="1">
    <source>
        <dbReference type="ARBA" id="ARBA00004611"/>
    </source>
</evidence>
<dbReference type="CDD" id="cd23766">
    <property type="entry name" value="IQCG"/>
    <property type="match status" value="1"/>
</dbReference>
<feature type="compositionally biased region" description="Basic residues" evidence="10">
    <location>
        <begin position="378"/>
        <end position="395"/>
    </location>
</feature>
<dbReference type="SMART" id="SM00015">
    <property type="entry name" value="IQ"/>
    <property type="match status" value="1"/>
</dbReference>
<evidence type="ECO:0000313" key="12">
    <source>
        <dbReference type="Proteomes" id="UP000801492"/>
    </source>
</evidence>
<accession>A0A8K0GKV1</accession>
<dbReference type="GO" id="GO:0005737">
    <property type="term" value="C:cytoplasm"/>
    <property type="evidence" value="ECO:0007669"/>
    <property type="project" value="TreeGrafter"/>
</dbReference>
<dbReference type="Proteomes" id="UP000801492">
    <property type="component" value="Unassembled WGS sequence"/>
</dbReference>
<comment type="similarity">
    <text evidence="2">Belongs to the DRC9 family.</text>
</comment>
<keyword evidence="6" id="KW-0969">Cilium</keyword>
<protein>
    <recommendedName>
        <fullName evidence="3">Dynein regulatory complex protein 9</fullName>
    </recommendedName>
    <alternativeName>
        <fullName evidence="9">IQ domain-containing protein G</fullName>
    </alternativeName>
</protein>
<evidence type="ECO:0000256" key="9">
    <source>
        <dbReference type="ARBA" id="ARBA00032183"/>
    </source>
</evidence>
<evidence type="ECO:0000256" key="4">
    <source>
        <dbReference type="ARBA" id="ARBA00022490"/>
    </source>
</evidence>
<evidence type="ECO:0000256" key="8">
    <source>
        <dbReference type="ARBA" id="ARBA00023273"/>
    </source>
</evidence>
<comment type="subcellular location">
    <subcellularLocation>
        <location evidence="1">Cytoplasm</location>
        <location evidence="1">Cytoskeleton</location>
        <location evidence="1">Flagellum axoneme</location>
    </subcellularLocation>
</comment>